<feature type="compositionally biased region" description="Low complexity" evidence="1">
    <location>
        <begin position="166"/>
        <end position="185"/>
    </location>
</feature>
<accession>A0A6A6FC39</accession>
<feature type="region of interest" description="Disordered" evidence="1">
    <location>
        <begin position="219"/>
        <end position="272"/>
    </location>
</feature>
<dbReference type="OrthoDB" id="3650477at2759"/>
<gene>
    <name evidence="2" type="ORF">CERZMDRAFT_99135</name>
</gene>
<organism evidence="2 3">
    <name type="scientific">Cercospora zeae-maydis SCOH1-5</name>
    <dbReference type="NCBI Taxonomy" id="717836"/>
    <lineage>
        <taxon>Eukaryota</taxon>
        <taxon>Fungi</taxon>
        <taxon>Dikarya</taxon>
        <taxon>Ascomycota</taxon>
        <taxon>Pezizomycotina</taxon>
        <taxon>Dothideomycetes</taxon>
        <taxon>Dothideomycetidae</taxon>
        <taxon>Mycosphaerellales</taxon>
        <taxon>Mycosphaerellaceae</taxon>
        <taxon>Cercospora</taxon>
    </lineage>
</organism>
<protein>
    <submittedName>
        <fullName evidence="2">Uncharacterized protein</fullName>
    </submittedName>
</protein>
<feature type="region of interest" description="Disordered" evidence="1">
    <location>
        <begin position="95"/>
        <end position="190"/>
    </location>
</feature>
<keyword evidence="3" id="KW-1185">Reference proteome</keyword>
<reference evidence="2" key="1">
    <citation type="journal article" date="2020" name="Stud. Mycol.">
        <title>101 Dothideomycetes genomes: a test case for predicting lifestyles and emergence of pathogens.</title>
        <authorList>
            <person name="Haridas S."/>
            <person name="Albert R."/>
            <person name="Binder M."/>
            <person name="Bloem J."/>
            <person name="Labutti K."/>
            <person name="Salamov A."/>
            <person name="Andreopoulos B."/>
            <person name="Baker S."/>
            <person name="Barry K."/>
            <person name="Bills G."/>
            <person name="Bluhm B."/>
            <person name="Cannon C."/>
            <person name="Castanera R."/>
            <person name="Culley D."/>
            <person name="Daum C."/>
            <person name="Ezra D."/>
            <person name="Gonzalez J."/>
            <person name="Henrissat B."/>
            <person name="Kuo A."/>
            <person name="Liang C."/>
            <person name="Lipzen A."/>
            <person name="Lutzoni F."/>
            <person name="Magnuson J."/>
            <person name="Mondo S."/>
            <person name="Nolan M."/>
            <person name="Ohm R."/>
            <person name="Pangilinan J."/>
            <person name="Park H.-J."/>
            <person name="Ramirez L."/>
            <person name="Alfaro M."/>
            <person name="Sun H."/>
            <person name="Tritt A."/>
            <person name="Yoshinaga Y."/>
            <person name="Zwiers L.-H."/>
            <person name="Turgeon B."/>
            <person name="Goodwin S."/>
            <person name="Spatafora J."/>
            <person name="Crous P."/>
            <person name="Grigoriev I."/>
        </authorList>
    </citation>
    <scope>NUCLEOTIDE SEQUENCE</scope>
    <source>
        <strain evidence="2">SCOH1-5</strain>
    </source>
</reference>
<dbReference type="AlphaFoldDB" id="A0A6A6FC39"/>
<evidence type="ECO:0000313" key="3">
    <source>
        <dbReference type="Proteomes" id="UP000799539"/>
    </source>
</evidence>
<proteinExistence type="predicted"/>
<name>A0A6A6FC39_9PEZI</name>
<sequence length="283" mass="31307">MFATSTTTTSFSRSGTFPDKSHYSYTYSYTSFQPCSATSAPYDAFFEEMASRELGRKLQCPLPYGNAYGPLGPRHDIDKVPGYVRDRSGPRVELLDDIDESGIETPSVEQKSSHRGEPRRDSAMSIASSSASSRTLRPSSAHQQRRKVASRANTYPPPLPLPPIPQQSLVSSSSPYFDASRSADSSSERRQQNWALVRHAATVSALRCEVAPEDSISQISSSARRSSAGCRHQYVPPDERRGRTRTRGETWGSAVSGYQQPPSMMMRPVPSGKFETRVITPWD</sequence>
<feature type="compositionally biased region" description="Pro residues" evidence="1">
    <location>
        <begin position="155"/>
        <end position="165"/>
    </location>
</feature>
<evidence type="ECO:0000313" key="2">
    <source>
        <dbReference type="EMBL" id="KAF2210964.1"/>
    </source>
</evidence>
<feature type="region of interest" description="Disordered" evidence="1">
    <location>
        <begin position="68"/>
        <end position="87"/>
    </location>
</feature>
<feature type="compositionally biased region" description="Basic and acidic residues" evidence="1">
    <location>
        <begin position="111"/>
        <end position="122"/>
    </location>
</feature>
<feature type="compositionally biased region" description="Low complexity" evidence="1">
    <location>
        <begin position="219"/>
        <end position="228"/>
    </location>
</feature>
<feature type="compositionally biased region" description="Low complexity" evidence="1">
    <location>
        <begin position="123"/>
        <end position="141"/>
    </location>
</feature>
<dbReference type="Proteomes" id="UP000799539">
    <property type="component" value="Unassembled WGS sequence"/>
</dbReference>
<evidence type="ECO:0000256" key="1">
    <source>
        <dbReference type="SAM" id="MobiDB-lite"/>
    </source>
</evidence>
<feature type="compositionally biased region" description="Basic and acidic residues" evidence="1">
    <location>
        <begin position="73"/>
        <end position="87"/>
    </location>
</feature>
<dbReference type="EMBL" id="ML992679">
    <property type="protein sequence ID" value="KAF2210964.1"/>
    <property type="molecule type" value="Genomic_DNA"/>
</dbReference>